<evidence type="ECO:0000256" key="8">
    <source>
        <dbReference type="ARBA" id="ARBA00022960"/>
    </source>
</evidence>
<feature type="binding site" evidence="12">
    <location>
        <position position="192"/>
    </location>
    <ligand>
        <name>UDP-N-acetyl-alpha-D-muramoyl-L-alanyl-D-glutamate</name>
        <dbReference type="ChEBI" id="CHEBI:83900"/>
    </ligand>
</feature>
<evidence type="ECO:0000256" key="14">
    <source>
        <dbReference type="SAM" id="MobiDB-lite"/>
    </source>
</evidence>
<keyword evidence="10 12" id="KW-0131">Cell cycle</keyword>
<comment type="similarity">
    <text evidence="2 12">Belongs to the MurCDEF family. MurE subfamily.</text>
</comment>
<feature type="modified residue" description="N6-carboxylysine" evidence="12">
    <location>
        <position position="232"/>
    </location>
</feature>
<dbReference type="InterPro" id="IPR005761">
    <property type="entry name" value="UDP-N-AcMur-Glu-dNH2Pim_ligase"/>
</dbReference>
<dbReference type="GO" id="GO:0071555">
    <property type="term" value="P:cell wall organization"/>
    <property type="evidence" value="ECO:0007669"/>
    <property type="project" value="UniProtKB-KW"/>
</dbReference>
<feature type="binding site" evidence="12">
    <location>
        <begin position="120"/>
        <end position="126"/>
    </location>
    <ligand>
        <name>ATP</name>
        <dbReference type="ChEBI" id="CHEBI:30616"/>
    </ligand>
</feature>
<evidence type="ECO:0000313" key="19">
    <source>
        <dbReference type="Proteomes" id="UP000076490"/>
    </source>
</evidence>
<evidence type="ECO:0000256" key="4">
    <source>
        <dbReference type="ARBA" id="ARBA00022598"/>
    </source>
</evidence>
<keyword evidence="5 12" id="KW-0132">Cell division</keyword>
<keyword evidence="12" id="KW-0460">Magnesium</keyword>
<evidence type="ECO:0000256" key="6">
    <source>
        <dbReference type="ARBA" id="ARBA00022741"/>
    </source>
</evidence>
<sequence>MFGKGSGMIELCELLKNWPCTAKGGNIRALVSGVTDHSAEVIPGSVFVARKGRSVSGLDHIHEALRNGAVAVVSDISNPPALPQGVSVISVPDAADFLAYACSAFYRHPSRELTVFAVTGTNGKTTTTRFIGQLLKAGGIRAAVIGTLGVWIDGRKTPLQIPPMTTLPPAHLHRVLRYCADEGVTHVAMEASSLGLSGRRLDHCSIDYGVFLNIGTDHHAEHGGEESYLRAKGRLAGLAGQIVLNAEDPAVRSITADRLPVMTFGERSGGDSHLRIVDDRNGGWVISAGESHSVIRAPVEGRHNRLNAAAAFASLMAAGFGLADLCKHASCLSLPEGRMQEAEGAGIRVFVDYAHTPDALEAVLGALSSVCKGRLILVFGCGGDRDGEKRPQMGRVAGEYSGSVWVTSDNPRSEEPARIISDIMEGLKNTAAIVRAETDREHAIRGAIYEAEPGDIVLIAGKGHEEIQISGSSSRPFSDFRTALRFLGEREAEDGASGGDDRVQTTDRFWYDGSGME</sequence>
<feature type="domain" description="Mur ligase N-terminal catalytic" evidence="15">
    <location>
        <begin position="32"/>
        <end position="106"/>
    </location>
</feature>
<evidence type="ECO:0000256" key="12">
    <source>
        <dbReference type="HAMAP-Rule" id="MF_00208"/>
    </source>
</evidence>
<feature type="short sequence motif" description="Meso-diaminopimelate recognition motif" evidence="12">
    <location>
        <begin position="409"/>
        <end position="412"/>
    </location>
</feature>
<feature type="binding site" evidence="12">
    <location>
        <begin position="165"/>
        <end position="166"/>
    </location>
    <ligand>
        <name>UDP-N-acetyl-alpha-D-muramoyl-L-alanyl-D-glutamate</name>
        <dbReference type="ChEBI" id="CHEBI:83900"/>
    </ligand>
</feature>
<dbReference type="SUPFAM" id="SSF53244">
    <property type="entry name" value="MurD-like peptide ligases, peptide-binding domain"/>
    <property type="match status" value="1"/>
</dbReference>
<dbReference type="Pfam" id="PF08245">
    <property type="entry name" value="Mur_ligase_M"/>
    <property type="match status" value="1"/>
</dbReference>
<protein>
    <recommendedName>
        <fullName evidence="12">UDP-N-acetylmuramoyl-L-alanyl-D-glutamate--2,6-diaminopimelate ligase</fullName>
        <ecNumber evidence="12">6.3.2.13</ecNumber>
    </recommendedName>
    <alternativeName>
        <fullName evidence="12">Meso-A2pm-adding enzyme</fullName>
    </alternativeName>
    <alternativeName>
        <fullName evidence="12">Meso-diaminopimelate-adding enzyme</fullName>
    </alternativeName>
    <alternativeName>
        <fullName evidence="12">UDP-MurNAc-L-Ala-D-Glu:meso-diaminopimelate ligase</fullName>
    </alternativeName>
    <alternativeName>
        <fullName evidence="12">UDP-MurNAc-tripeptide synthetase</fullName>
    </alternativeName>
    <alternativeName>
        <fullName evidence="12">UDP-N-acetylmuramyl-tripeptide synthetase</fullName>
    </alternativeName>
</protein>
<evidence type="ECO:0000256" key="10">
    <source>
        <dbReference type="ARBA" id="ARBA00023306"/>
    </source>
</evidence>
<dbReference type="InterPro" id="IPR004101">
    <property type="entry name" value="Mur_ligase_C"/>
</dbReference>
<comment type="function">
    <text evidence="12">Catalyzes the addition of meso-diaminopimelic acid to the nucleotide precursor UDP-N-acetylmuramoyl-L-alanyl-D-glutamate (UMAG) in the biosynthesis of bacterial cell-wall peptidoglycan.</text>
</comment>
<dbReference type="GO" id="GO:0008765">
    <property type="term" value="F:UDP-N-acetylmuramoylalanyl-D-glutamate-2,6-diaminopimelate ligase activity"/>
    <property type="evidence" value="ECO:0007669"/>
    <property type="project" value="UniProtKB-UniRule"/>
</dbReference>
<dbReference type="GO" id="GO:0004326">
    <property type="term" value="F:tetrahydrofolylpolyglutamate synthase activity"/>
    <property type="evidence" value="ECO:0007669"/>
    <property type="project" value="InterPro"/>
</dbReference>
<dbReference type="Pfam" id="PF01225">
    <property type="entry name" value="Mur_ligase"/>
    <property type="match status" value="1"/>
</dbReference>
<dbReference type="InterPro" id="IPR000713">
    <property type="entry name" value="Mur_ligase_N"/>
</dbReference>
<dbReference type="OrthoDB" id="9800958at2"/>
<evidence type="ECO:0000256" key="13">
    <source>
        <dbReference type="RuleBase" id="RU004135"/>
    </source>
</evidence>
<dbReference type="Gene3D" id="3.90.190.20">
    <property type="entry name" value="Mur ligase, C-terminal domain"/>
    <property type="match status" value="1"/>
</dbReference>
<dbReference type="AlphaFoldDB" id="A0A163FAX7"/>
<feature type="domain" description="Mur ligase central" evidence="17">
    <location>
        <begin position="118"/>
        <end position="314"/>
    </location>
</feature>
<dbReference type="HAMAP" id="MF_00208">
    <property type="entry name" value="MurE"/>
    <property type="match status" value="1"/>
</dbReference>
<evidence type="ECO:0000256" key="11">
    <source>
        <dbReference type="ARBA" id="ARBA00023316"/>
    </source>
</evidence>
<evidence type="ECO:0000256" key="1">
    <source>
        <dbReference type="ARBA" id="ARBA00004752"/>
    </source>
</evidence>
<keyword evidence="7 12" id="KW-0067">ATP-binding</keyword>
<dbReference type="GO" id="GO:0009252">
    <property type="term" value="P:peptidoglycan biosynthetic process"/>
    <property type="evidence" value="ECO:0007669"/>
    <property type="project" value="UniProtKB-UniRule"/>
</dbReference>
<dbReference type="InterPro" id="IPR036565">
    <property type="entry name" value="Mur-like_cat_sf"/>
</dbReference>
<dbReference type="NCBIfam" id="NF001126">
    <property type="entry name" value="PRK00139.1-4"/>
    <property type="match status" value="1"/>
</dbReference>
<dbReference type="PANTHER" id="PTHR23135">
    <property type="entry name" value="MUR LIGASE FAMILY MEMBER"/>
    <property type="match status" value="1"/>
</dbReference>
<feature type="binding site" evidence="12">
    <location>
        <position position="465"/>
    </location>
    <ligand>
        <name>meso-2,6-diaminopimelate</name>
        <dbReference type="ChEBI" id="CHEBI:57791"/>
    </ligand>
</feature>
<gene>
    <name evidence="12" type="primary">murE</name>
    <name evidence="18" type="ORF">AV656_04880</name>
</gene>
<organism evidence="18 19">
    <name type="scientific">Bhargavaea cecembensis</name>
    <dbReference type="NCBI Taxonomy" id="394098"/>
    <lineage>
        <taxon>Bacteria</taxon>
        <taxon>Bacillati</taxon>
        <taxon>Bacillota</taxon>
        <taxon>Bacilli</taxon>
        <taxon>Bacillales</taxon>
        <taxon>Caryophanaceae</taxon>
        <taxon>Bhargavaea</taxon>
    </lineage>
</organism>
<proteinExistence type="inferred from homology"/>
<name>A0A163FAX7_9BACL</name>
<dbReference type="SUPFAM" id="SSF63418">
    <property type="entry name" value="MurE/MurF N-terminal domain"/>
    <property type="match status" value="1"/>
</dbReference>
<keyword evidence="11 12" id="KW-0961">Cell wall biogenesis/degradation</keyword>
<keyword evidence="8 12" id="KW-0133">Cell shape</keyword>
<dbReference type="Proteomes" id="UP000076490">
    <property type="component" value="Unassembled WGS sequence"/>
</dbReference>
<dbReference type="NCBIfam" id="TIGR01085">
    <property type="entry name" value="murE"/>
    <property type="match status" value="1"/>
</dbReference>
<evidence type="ECO:0000259" key="15">
    <source>
        <dbReference type="Pfam" id="PF01225"/>
    </source>
</evidence>
<keyword evidence="3 12" id="KW-0963">Cytoplasm</keyword>
<dbReference type="GO" id="GO:0051301">
    <property type="term" value="P:cell division"/>
    <property type="evidence" value="ECO:0007669"/>
    <property type="project" value="UniProtKB-KW"/>
</dbReference>
<dbReference type="InterPro" id="IPR018109">
    <property type="entry name" value="Folylpolyglutamate_synth_CS"/>
</dbReference>
<keyword evidence="9 12" id="KW-0573">Peptidoglycan synthesis</keyword>
<comment type="caution">
    <text evidence="18">The sequence shown here is derived from an EMBL/GenBank/DDBJ whole genome shotgun (WGS) entry which is preliminary data.</text>
</comment>
<feature type="domain" description="Mur ligase C-terminal" evidence="16">
    <location>
        <begin position="337"/>
        <end position="463"/>
    </location>
</feature>
<dbReference type="Pfam" id="PF02875">
    <property type="entry name" value="Mur_ligase_C"/>
    <property type="match status" value="1"/>
</dbReference>
<evidence type="ECO:0000259" key="17">
    <source>
        <dbReference type="Pfam" id="PF08245"/>
    </source>
</evidence>
<feature type="binding site" evidence="12">
    <location>
        <position position="38"/>
    </location>
    <ligand>
        <name>UDP-N-acetyl-alpha-D-muramoyl-L-alanyl-D-glutamate</name>
        <dbReference type="ChEBI" id="CHEBI:83900"/>
    </ligand>
</feature>
<dbReference type="InterPro" id="IPR013221">
    <property type="entry name" value="Mur_ligase_cen"/>
</dbReference>
<dbReference type="GO" id="GO:0005524">
    <property type="term" value="F:ATP binding"/>
    <property type="evidence" value="ECO:0007669"/>
    <property type="project" value="UniProtKB-UniRule"/>
</dbReference>
<comment type="caution">
    <text evidence="12">Lacks conserved residue(s) required for the propagation of feature annotation.</text>
</comment>
<evidence type="ECO:0000256" key="2">
    <source>
        <dbReference type="ARBA" id="ARBA00005898"/>
    </source>
</evidence>
<evidence type="ECO:0000256" key="7">
    <source>
        <dbReference type="ARBA" id="ARBA00022840"/>
    </source>
</evidence>
<evidence type="ECO:0000256" key="9">
    <source>
        <dbReference type="ARBA" id="ARBA00022984"/>
    </source>
</evidence>
<reference evidence="18 19" key="1">
    <citation type="submission" date="2016-01" db="EMBL/GenBank/DDBJ databases">
        <title>Whole genome sequencing of Bhargavaea cecembensis T14.</title>
        <authorList>
            <person name="Hong K.W."/>
        </authorList>
    </citation>
    <scope>NUCLEOTIDE SEQUENCE [LARGE SCALE GENOMIC DNA]</scope>
    <source>
        <strain evidence="18 19">T14</strain>
    </source>
</reference>
<dbReference type="GO" id="GO:0008360">
    <property type="term" value="P:regulation of cell shape"/>
    <property type="evidence" value="ECO:0007669"/>
    <property type="project" value="UniProtKB-KW"/>
</dbReference>
<dbReference type="Gene3D" id="3.40.1190.10">
    <property type="entry name" value="Mur-like, catalytic domain"/>
    <property type="match status" value="1"/>
</dbReference>
<comment type="PTM">
    <text evidence="12">Carboxylation is probably crucial for Mg(2+) binding and, consequently, for the gamma-phosphate positioning of ATP.</text>
</comment>
<dbReference type="EMBL" id="LQNT01000009">
    <property type="protein sequence ID" value="KZE38257.1"/>
    <property type="molecule type" value="Genomic_DNA"/>
</dbReference>
<dbReference type="UniPathway" id="UPA00219"/>
<evidence type="ECO:0000256" key="3">
    <source>
        <dbReference type="ARBA" id="ARBA00022490"/>
    </source>
</evidence>
<dbReference type="Gene3D" id="3.40.1390.10">
    <property type="entry name" value="MurE/MurF, N-terminal domain"/>
    <property type="match status" value="1"/>
</dbReference>
<dbReference type="GO" id="GO:0005737">
    <property type="term" value="C:cytoplasm"/>
    <property type="evidence" value="ECO:0007669"/>
    <property type="project" value="UniProtKB-SubCell"/>
</dbReference>
<comment type="catalytic activity">
    <reaction evidence="12">
        <text>UDP-N-acetyl-alpha-D-muramoyl-L-alanyl-D-glutamate + meso-2,6-diaminopimelate + ATP = UDP-N-acetyl-alpha-D-muramoyl-L-alanyl-gamma-D-glutamyl-meso-2,6-diaminopimelate + ADP + phosphate + H(+)</text>
        <dbReference type="Rhea" id="RHEA:23676"/>
        <dbReference type="ChEBI" id="CHEBI:15378"/>
        <dbReference type="ChEBI" id="CHEBI:30616"/>
        <dbReference type="ChEBI" id="CHEBI:43474"/>
        <dbReference type="ChEBI" id="CHEBI:57791"/>
        <dbReference type="ChEBI" id="CHEBI:83900"/>
        <dbReference type="ChEBI" id="CHEBI:83905"/>
        <dbReference type="ChEBI" id="CHEBI:456216"/>
        <dbReference type="EC" id="6.3.2.13"/>
    </reaction>
</comment>
<dbReference type="InterPro" id="IPR035911">
    <property type="entry name" value="MurE/MurF_N"/>
</dbReference>
<dbReference type="PANTHER" id="PTHR23135:SF4">
    <property type="entry name" value="UDP-N-ACETYLMURAMOYL-L-ALANYL-D-GLUTAMATE--2,6-DIAMINOPIMELATE LIGASE MURE HOMOLOG, CHLOROPLASTIC"/>
    <property type="match status" value="1"/>
</dbReference>
<comment type="pathway">
    <text evidence="1 12 13">Cell wall biogenesis; peptidoglycan biosynthesis.</text>
</comment>
<keyword evidence="6 12" id="KW-0547">Nucleotide-binding</keyword>
<feature type="binding site" evidence="12">
    <location>
        <position position="461"/>
    </location>
    <ligand>
        <name>meso-2,6-diaminopimelate</name>
        <dbReference type="ChEBI" id="CHEBI:57791"/>
    </ligand>
</feature>
<accession>A0A163FAX7</accession>
<evidence type="ECO:0000259" key="16">
    <source>
        <dbReference type="Pfam" id="PF02875"/>
    </source>
</evidence>
<feature type="binding site" evidence="12">
    <location>
        <position position="200"/>
    </location>
    <ligand>
        <name>UDP-N-acetyl-alpha-D-muramoyl-L-alanyl-D-glutamate</name>
        <dbReference type="ChEBI" id="CHEBI:83900"/>
    </ligand>
</feature>
<comment type="subcellular location">
    <subcellularLocation>
        <location evidence="12 13">Cytoplasm</location>
    </subcellularLocation>
</comment>
<dbReference type="GO" id="GO:0000287">
    <property type="term" value="F:magnesium ion binding"/>
    <property type="evidence" value="ECO:0007669"/>
    <property type="project" value="UniProtKB-UniRule"/>
</dbReference>
<dbReference type="InterPro" id="IPR036615">
    <property type="entry name" value="Mur_ligase_C_dom_sf"/>
</dbReference>
<dbReference type="EC" id="6.3.2.13" evidence="12"/>
<keyword evidence="4 12" id="KW-0436">Ligase</keyword>
<dbReference type="PROSITE" id="PS01011">
    <property type="entry name" value="FOLYLPOLYGLU_SYNT_1"/>
    <property type="match status" value="1"/>
</dbReference>
<evidence type="ECO:0000256" key="5">
    <source>
        <dbReference type="ARBA" id="ARBA00022618"/>
    </source>
</evidence>
<comment type="cofactor">
    <cofactor evidence="12">
        <name>Mg(2+)</name>
        <dbReference type="ChEBI" id="CHEBI:18420"/>
    </cofactor>
</comment>
<feature type="binding site" evidence="12">
    <location>
        <position position="385"/>
    </location>
    <ligand>
        <name>meso-2,6-diaminopimelate</name>
        <dbReference type="ChEBI" id="CHEBI:57791"/>
    </ligand>
</feature>
<feature type="region of interest" description="Disordered" evidence="14">
    <location>
        <begin position="491"/>
        <end position="517"/>
    </location>
</feature>
<feature type="binding site" evidence="12">
    <location>
        <begin position="409"/>
        <end position="412"/>
    </location>
    <ligand>
        <name>meso-2,6-diaminopimelate</name>
        <dbReference type="ChEBI" id="CHEBI:57791"/>
    </ligand>
</feature>
<evidence type="ECO:0000313" key="18">
    <source>
        <dbReference type="EMBL" id="KZE38257.1"/>
    </source>
</evidence>
<dbReference type="SUPFAM" id="SSF53623">
    <property type="entry name" value="MurD-like peptide ligases, catalytic domain"/>
    <property type="match status" value="1"/>
</dbReference>